<proteinExistence type="inferred from homology"/>
<dbReference type="EC" id="3.2.1.4" evidence="3"/>
<dbReference type="PANTHER" id="PTHR22298">
    <property type="entry name" value="ENDO-1,4-BETA-GLUCANASE"/>
    <property type="match status" value="1"/>
</dbReference>
<feature type="domain" description="Glycoside hydrolase family 9" evidence="10">
    <location>
        <begin position="1"/>
        <end position="98"/>
    </location>
</feature>
<sequence>MAFSMTMLAWSVVEFGGLMKAELQHAREAVRWGADYLLKATAHPDTIYVGDATKDHACWERPEDMDTPRTVYKVDPGIPGKDVAAETAAALAAASLVLLLLLRVPGRAPVRRGVAAPRHQEPVVPGLHPGERPGGRGPYPTPYTVRCRPYAQFCGSGSNKPPSSL</sequence>
<evidence type="ECO:0000256" key="4">
    <source>
        <dbReference type="ARBA" id="ARBA00022801"/>
    </source>
</evidence>
<reference evidence="12" key="1">
    <citation type="journal article" date="2019" name="Nat. Commun.">
        <title>The genome of broomcorn millet.</title>
        <authorList>
            <person name="Zou C."/>
            <person name="Miki D."/>
            <person name="Li D."/>
            <person name="Tang Q."/>
            <person name="Xiao L."/>
            <person name="Rajput S."/>
            <person name="Deng P."/>
            <person name="Jia W."/>
            <person name="Huang R."/>
            <person name="Zhang M."/>
            <person name="Sun Y."/>
            <person name="Hu J."/>
            <person name="Fu X."/>
            <person name="Schnable P.S."/>
            <person name="Li F."/>
            <person name="Zhang H."/>
            <person name="Feng B."/>
            <person name="Zhu X."/>
            <person name="Liu R."/>
            <person name="Schnable J.C."/>
            <person name="Zhu J.-K."/>
            <person name="Zhang H."/>
        </authorList>
    </citation>
    <scope>NUCLEOTIDE SEQUENCE [LARGE SCALE GENOMIC DNA]</scope>
</reference>
<keyword evidence="5" id="KW-0136">Cellulose degradation</keyword>
<dbReference type="EMBL" id="PQIB02000010">
    <property type="protein sequence ID" value="RLM93031.1"/>
    <property type="molecule type" value="Genomic_DNA"/>
</dbReference>
<evidence type="ECO:0000256" key="1">
    <source>
        <dbReference type="ARBA" id="ARBA00000966"/>
    </source>
</evidence>
<evidence type="ECO:0000256" key="9">
    <source>
        <dbReference type="SAM" id="MobiDB-lite"/>
    </source>
</evidence>
<evidence type="ECO:0000313" key="11">
    <source>
        <dbReference type="EMBL" id="RLM93031.1"/>
    </source>
</evidence>
<keyword evidence="12" id="KW-1185">Reference proteome</keyword>
<dbReference type="STRING" id="4540.A0A3L6R0W5"/>
<keyword evidence="7" id="KW-0326">Glycosidase</keyword>
<dbReference type="Pfam" id="PF00759">
    <property type="entry name" value="Glyco_hydro_9"/>
    <property type="match status" value="1"/>
</dbReference>
<evidence type="ECO:0000256" key="5">
    <source>
        <dbReference type="ARBA" id="ARBA00023001"/>
    </source>
</evidence>
<keyword evidence="4" id="KW-0378">Hydrolase</keyword>
<comment type="similarity">
    <text evidence="2">Belongs to the glycosyl hydrolase 9 (cellulase E) family.</text>
</comment>
<dbReference type="OrthoDB" id="1706689at2759"/>
<name>A0A3L6R0W5_PANMI</name>
<evidence type="ECO:0000313" key="12">
    <source>
        <dbReference type="Proteomes" id="UP000275267"/>
    </source>
</evidence>
<evidence type="ECO:0000256" key="2">
    <source>
        <dbReference type="ARBA" id="ARBA00007072"/>
    </source>
</evidence>
<protein>
    <recommendedName>
        <fullName evidence="3">cellulase</fullName>
        <ecNumber evidence="3">3.2.1.4</ecNumber>
    </recommendedName>
</protein>
<dbReference type="InterPro" id="IPR008928">
    <property type="entry name" value="6-hairpin_glycosidase_sf"/>
</dbReference>
<dbReference type="SUPFAM" id="SSF48208">
    <property type="entry name" value="Six-hairpin glycosidases"/>
    <property type="match status" value="1"/>
</dbReference>
<evidence type="ECO:0000256" key="8">
    <source>
        <dbReference type="ARBA" id="ARBA00023326"/>
    </source>
</evidence>
<dbReference type="GO" id="GO:0030245">
    <property type="term" value="P:cellulose catabolic process"/>
    <property type="evidence" value="ECO:0007669"/>
    <property type="project" value="UniProtKB-KW"/>
</dbReference>
<dbReference type="AlphaFoldDB" id="A0A3L6R0W5"/>
<evidence type="ECO:0000256" key="7">
    <source>
        <dbReference type="ARBA" id="ARBA00023295"/>
    </source>
</evidence>
<gene>
    <name evidence="11" type="ORF">C2845_PM08G11470</name>
</gene>
<feature type="region of interest" description="Disordered" evidence="9">
    <location>
        <begin position="113"/>
        <end position="137"/>
    </location>
</feature>
<comment type="caution">
    <text evidence="11">The sequence shown here is derived from an EMBL/GenBank/DDBJ whole genome shotgun (WGS) entry which is preliminary data.</text>
</comment>
<keyword evidence="8" id="KW-0624">Polysaccharide degradation</keyword>
<dbReference type="InterPro" id="IPR001701">
    <property type="entry name" value="Glyco_hydro_9"/>
</dbReference>
<dbReference type="InterPro" id="IPR012341">
    <property type="entry name" value="6hp_glycosidase-like_sf"/>
</dbReference>
<keyword evidence="6" id="KW-0119">Carbohydrate metabolism</keyword>
<comment type="catalytic activity">
    <reaction evidence="1">
        <text>Endohydrolysis of (1-&gt;4)-beta-D-glucosidic linkages in cellulose, lichenin and cereal beta-D-glucans.</text>
        <dbReference type="EC" id="3.2.1.4"/>
    </reaction>
</comment>
<dbReference type="Proteomes" id="UP000275267">
    <property type="component" value="Unassembled WGS sequence"/>
</dbReference>
<accession>A0A3L6R0W5</accession>
<evidence type="ECO:0000256" key="3">
    <source>
        <dbReference type="ARBA" id="ARBA00012601"/>
    </source>
</evidence>
<dbReference type="GO" id="GO:0008810">
    <property type="term" value="F:cellulase activity"/>
    <property type="evidence" value="ECO:0007669"/>
    <property type="project" value="UniProtKB-EC"/>
</dbReference>
<evidence type="ECO:0000256" key="6">
    <source>
        <dbReference type="ARBA" id="ARBA00023277"/>
    </source>
</evidence>
<organism evidence="11 12">
    <name type="scientific">Panicum miliaceum</name>
    <name type="common">Proso millet</name>
    <name type="synonym">Broomcorn millet</name>
    <dbReference type="NCBI Taxonomy" id="4540"/>
    <lineage>
        <taxon>Eukaryota</taxon>
        <taxon>Viridiplantae</taxon>
        <taxon>Streptophyta</taxon>
        <taxon>Embryophyta</taxon>
        <taxon>Tracheophyta</taxon>
        <taxon>Spermatophyta</taxon>
        <taxon>Magnoliopsida</taxon>
        <taxon>Liliopsida</taxon>
        <taxon>Poales</taxon>
        <taxon>Poaceae</taxon>
        <taxon>PACMAD clade</taxon>
        <taxon>Panicoideae</taxon>
        <taxon>Panicodae</taxon>
        <taxon>Paniceae</taxon>
        <taxon>Panicinae</taxon>
        <taxon>Panicum</taxon>
        <taxon>Panicum sect. Panicum</taxon>
    </lineage>
</organism>
<dbReference type="Gene3D" id="1.50.10.10">
    <property type="match status" value="1"/>
</dbReference>
<evidence type="ECO:0000259" key="10">
    <source>
        <dbReference type="Pfam" id="PF00759"/>
    </source>
</evidence>